<evidence type="ECO:0000259" key="5">
    <source>
        <dbReference type="Pfam" id="PF00419"/>
    </source>
</evidence>
<dbReference type="GO" id="GO:0043709">
    <property type="term" value="P:cell adhesion involved in single-species biofilm formation"/>
    <property type="evidence" value="ECO:0007669"/>
    <property type="project" value="TreeGrafter"/>
</dbReference>
<evidence type="ECO:0000313" key="9">
    <source>
        <dbReference type="Proteomes" id="UP000503464"/>
    </source>
</evidence>
<dbReference type="InterPro" id="IPR054160">
    <property type="entry name" value="MrkD_recept-bd"/>
</dbReference>
<dbReference type="InterPro" id="IPR036937">
    <property type="entry name" value="Adhesion_dom_fimbrial_sf"/>
</dbReference>
<dbReference type="Pfam" id="PF22003">
    <property type="entry name" value="MrkDrd"/>
    <property type="match status" value="1"/>
</dbReference>
<evidence type="ECO:0000256" key="1">
    <source>
        <dbReference type="ARBA" id="ARBA00004561"/>
    </source>
</evidence>
<evidence type="ECO:0000313" key="7">
    <source>
        <dbReference type="EMBL" id="MDQ9127108.1"/>
    </source>
</evidence>
<dbReference type="RefSeq" id="WP_173409913.1">
    <property type="nucleotide sequence ID" value="NZ_CP054160.3"/>
</dbReference>
<evidence type="ECO:0000256" key="3">
    <source>
        <dbReference type="ARBA" id="ARBA00023263"/>
    </source>
</evidence>
<dbReference type="Gene3D" id="2.60.40.3310">
    <property type="match status" value="1"/>
</dbReference>
<protein>
    <submittedName>
        <fullName evidence="7 8">Fimbrial protein</fullName>
    </submittedName>
</protein>
<feature type="chain" id="PRO_5041855178" evidence="4">
    <location>
        <begin position="22"/>
        <end position="357"/>
    </location>
</feature>
<organism evidence="8 9">
    <name type="scientific">Serratia fonticola</name>
    <dbReference type="NCBI Taxonomy" id="47917"/>
    <lineage>
        <taxon>Bacteria</taxon>
        <taxon>Pseudomonadati</taxon>
        <taxon>Pseudomonadota</taxon>
        <taxon>Gammaproteobacteria</taxon>
        <taxon>Enterobacterales</taxon>
        <taxon>Yersiniaceae</taxon>
        <taxon>Serratia</taxon>
    </lineage>
</organism>
<dbReference type="Gene3D" id="2.60.40.1090">
    <property type="entry name" value="Fimbrial-type adhesion domain"/>
    <property type="match status" value="1"/>
</dbReference>
<dbReference type="GO" id="GO:0009289">
    <property type="term" value="C:pilus"/>
    <property type="evidence" value="ECO:0007669"/>
    <property type="project" value="UniProtKB-SubCell"/>
</dbReference>
<feature type="signal peptide" evidence="4">
    <location>
        <begin position="1"/>
        <end position="21"/>
    </location>
</feature>
<evidence type="ECO:0000259" key="6">
    <source>
        <dbReference type="Pfam" id="PF22003"/>
    </source>
</evidence>
<evidence type="ECO:0000256" key="4">
    <source>
        <dbReference type="SAM" id="SignalP"/>
    </source>
</evidence>
<dbReference type="AlphaFoldDB" id="A0AAE7EKX8"/>
<evidence type="ECO:0000313" key="8">
    <source>
        <dbReference type="EMBL" id="QKJ60780.1"/>
    </source>
</evidence>
<comment type="similarity">
    <text evidence="2">Belongs to the fimbrial protein family.</text>
</comment>
<dbReference type="SUPFAM" id="SSF49401">
    <property type="entry name" value="Bacterial adhesins"/>
    <property type="match status" value="1"/>
</dbReference>
<reference evidence="8" key="2">
    <citation type="submission" date="2022-06" db="EMBL/GenBank/DDBJ databases">
        <title>Genome sequences of seven Enterobacteriaceae strains isolated from Canadian wastewater treatment facilities.</title>
        <authorList>
            <person name="Huang H."/>
            <person name="Chmara J.T."/>
            <person name="Duceppe M.-O."/>
        </authorList>
    </citation>
    <scope>NUCLEOTIDE SEQUENCE</scope>
    <source>
        <strain evidence="8">HH13</strain>
    </source>
</reference>
<keyword evidence="4" id="KW-0732">Signal</keyword>
<feature type="domain" description="MrkD-like receptor binding" evidence="6">
    <location>
        <begin position="47"/>
        <end position="170"/>
    </location>
</feature>
<dbReference type="PANTHER" id="PTHR33420">
    <property type="entry name" value="FIMBRIAL SUBUNIT ELFA-RELATED"/>
    <property type="match status" value="1"/>
</dbReference>
<reference evidence="7" key="3">
    <citation type="submission" date="2023-08" db="EMBL/GenBank/DDBJ databases">
        <title>The Comparative Genomic Analysis of Yersiniaceae from Polar Regions.</title>
        <authorList>
            <person name="Goncharov A."/>
            <person name="Aslanov B."/>
            <person name="Kolodzhieva V."/>
            <person name="Azarov D."/>
            <person name="Mochov A."/>
            <person name="Lebedeva E."/>
        </authorList>
    </citation>
    <scope>NUCLEOTIDE SEQUENCE</scope>
    <source>
        <strain evidence="7">Vf</strain>
    </source>
</reference>
<dbReference type="InterPro" id="IPR050263">
    <property type="entry name" value="Bact_Fimbrial_Adh_Pro"/>
</dbReference>
<sequence length="357" mass="37969">MKWMQYIVTLIMLFSNKQAYADVPMPGNCNWESEDGKFYATSFEGTINLGTLYIPRDAPVGSIIGQDWVNIPINTSSMKQLACFSKAAITTMVSGGTVINNITVANNRVPTGSLFSTNIPGVGIAFKTSSINVSTVSGTPPYFPYTVRTGRLSLLTTPNIPVSVLLVKTADISMGLQKLNASSQIITDGTGVIEKFKVNATIIRSECVLPVTSKQISVYMGNISISKLKPAGTEGSTLQSFQIPLTDCISGSYPSVSNNYFTSSYVNLSLSGNSGSTIIDVDKGILGLNSKSTAKGVAVQILQAGSNIPMTLGRSVKMKRVTDGSMSLDFDARYIKTNDSPTAGSANASATFTITYK</sequence>
<feature type="domain" description="Fimbrial-type adhesion" evidence="5">
    <location>
        <begin position="199"/>
        <end position="357"/>
    </location>
</feature>
<accession>A0AAE7EKX8</accession>
<dbReference type="Proteomes" id="UP000503464">
    <property type="component" value="Chromosome"/>
</dbReference>
<gene>
    <name evidence="8" type="ORF">G9399_23975</name>
    <name evidence="7" type="ORF">RDT67_11760</name>
</gene>
<name>A0AAE7EKX8_SERFO</name>
<dbReference type="EMBL" id="JAVIGA010000010">
    <property type="protein sequence ID" value="MDQ9127108.1"/>
    <property type="molecule type" value="Genomic_DNA"/>
</dbReference>
<evidence type="ECO:0000256" key="2">
    <source>
        <dbReference type="ARBA" id="ARBA00006671"/>
    </source>
</evidence>
<keyword evidence="3" id="KW-0281">Fimbrium</keyword>
<dbReference type="InterPro" id="IPR000259">
    <property type="entry name" value="Adhesion_dom_fimbrial"/>
</dbReference>
<dbReference type="PANTHER" id="PTHR33420:SF14">
    <property type="entry name" value="TYPE 1 FIMBRIN D-MANNOSE SPECIFIC ADHESIN"/>
    <property type="match status" value="1"/>
</dbReference>
<dbReference type="EMBL" id="CP054160">
    <property type="protein sequence ID" value="QKJ60780.1"/>
    <property type="molecule type" value="Genomic_DNA"/>
</dbReference>
<dbReference type="InterPro" id="IPR008966">
    <property type="entry name" value="Adhesion_dom_sf"/>
</dbReference>
<dbReference type="Pfam" id="PF00419">
    <property type="entry name" value="Fimbrial"/>
    <property type="match status" value="1"/>
</dbReference>
<comment type="subcellular location">
    <subcellularLocation>
        <location evidence="1">Fimbrium</location>
    </subcellularLocation>
</comment>
<proteinExistence type="inferred from homology"/>
<reference evidence="9" key="1">
    <citation type="submission" date="2020-03" db="EMBL/GenBank/DDBJ databases">
        <title>Genome sequences of seven Enterobacteriaceae strains isolated from Canadian wastewater treatment facilities.</title>
        <authorList>
            <person name="Huang H."/>
            <person name="Chmara J.T."/>
            <person name="Duceppe M.-O."/>
        </authorList>
    </citation>
    <scope>NUCLEOTIDE SEQUENCE [LARGE SCALE GENOMIC DNA]</scope>
    <source>
        <strain evidence="9">Biosolid 3</strain>
    </source>
</reference>
<dbReference type="Proteomes" id="UP001224622">
    <property type="component" value="Unassembled WGS sequence"/>
</dbReference>